<dbReference type="AlphaFoldDB" id="A0AAV4SE81"/>
<sequence>STFHIISFASYYKNRNPPPPSEVRWNKVSRDPISFHLSGDRYRYMDDLYSSPPLRVDRSIDRKEG</sequence>
<feature type="non-terminal residue" evidence="1">
    <location>
        <position position="1"/>
    </location>
</feature>
<evidence type="ECO:0000313" key="1">
    <source>
        <dbReference type="EMBL" id="GIY30153.1"/>
    </source>
</evidence>
<accession>A0AAV4SE81</accession>
<name>A0AAV4SE81_CAEEX</name>
<dbReference type="Proteomes" id="UP001054945">
    <property type="component" value="Unassembled WGS sequence"/>
</dbReference>
<organism evidence="1 2">
    <name type="scientific">Caerostris extrusa</name>
    <name type="common">Bark spider</name>
    <name type="synonym">Caerostris bankana</name>
    <dbReference type="NCBI Taxonomy" id="172846"/>
    <lineage>
        <taxon>Eukaryota</taxon>
        <taxon>Metazoa</taxon>
        <taxon>Ecdysozoa</taxon>
        <taxon>Arthropoda</taxon>
        <taxon>Chelicerata</taxon>
        <taxon>Arachnida</taxon>
        <taxon>Araneae</taxon>
        <taxon>Araneomorphae</taxon>
        <taxon>Entelegynae</taxon>
        <taxon>Araneoidea</taxon>
        <taxon>Araneidae</taxon>
        <taxon>Caerostris</taxon>
    </lineage>
</organism>
<keyword evidence="2" id="KW-1185">Reference proteome</keyword>
<proteinExistence type="predicted"/>
<protein>
    <submittedName>
        <fullName evidence="1">Uncharacterized protein</fullName>
    </submittedName>
</protein>
<dbReference type="EMBL" id="BPLR01009178">
    <property type="protein sequence ID" value="GIY30153.1"/>
    <property type="molecule type" value="Genomic_DNA"/>
</dbReference>
<comment type="caution">
    <text evidence="1">The sequence shown here is derived from an EMBL/GenBank/DDBJ whole genome shotgun (WGS) entry which is preliminary data.</text>
</comment>
<evidence type="ECO:0000313" key="2">
    <source>
        <dbReference type="Proteomes" id="UP001054945"/>
    </source>
</evidence>
<gene>
    <name evidence="1" type="ORF">CEXT_5461</name>
</gene>
<reference evidence="1 2" key="1">
    <citation type="submission" date="2021-06" db="EMBL/GenBank/DDBJ databases">
        <title>Caerostris extrusa draft genome.</title>
        <authorList>
            <person name="Kono N."/>
            <person name="Arakawa K."/>
        </authorList>
    </citation>
    <scope>NUCLEOTIDE SEQUENCE [LARGE SCALE GENOMIC DNA]</scope>
</reference>